<protein>
    <submittedName>
        <fullName evidence="1">Uncharacterized protein</fullName>
    </submittedName>
</protein>
<dbReference type="OrthoDB" id="8195099at2759"/>
<name>A0A8K0G7C2_IGNLU</name>
<dbReference type="EMBL" id="VTPC01076198">
    <property type="protein sequence ID" value="KAF2888541.1"/>
    <property type="molecule type" value="Genomic_DNA"/>
</dbReference>
<proteinExistence type="predicted"/>
<keyword evidence="2" id="KW-1185">Reference proteome</keyword>
<evidence type="ECO:0000313" key="2">
    <source>
        <dbReference type="Proteomes" id="UP000801492"/>
    </source>
</evidence>
<dbReference type="Proteomes" id="UP000801492">
    <property type="component" value="Unassembled WGS sequence"/>
</dbReference>
<sequence>MLAIVEKFSHTGSVLCQRKGSPGNRIQIGQRLNVADKRRREIYCGPTSHIHLNGYINQQTTRFLRFVRLEIIVEKPLHSERVTIWCAMSGRGIIGLYFLEDKDEHPVTVNQKCYRENIIIPFLVLAEMRFLTCMQEFTPCYEQQQFGAGILGEHQIRPHVLPNCLNGHYFLNFLRNNLPISWKTFH</sequence>
<comment type="caution">
    <text evidence="1">The sequence shown here is derived from an EMBL/GenBank/DDBJ whole genome shotgun (WGS) entry which is preliminary data.</text>
</comment>
<gene>
    <name evidence="1" type="ORF">ILUMI_17632</name>
</gene>
<accession>A0A8K0G7C2</accession>
<organism evidence="1 2">
    <name type="scientific">Ignelater luminosus</name>
    <name type="common">Cucubano</name>
    <name type="synonym">Pyrophorus luminosus</name>
    <dbReference type="NCBI Taxonomy" id="2038154"/>
    <lineage>
        <taxon>Eukaryota</taxon>
        <taxon>Metazoa</taxon>
        <taxon>Ecdysozoa</taxon>
        <taxon>Arthropoda</taxon>
        <taxon>Hexapoda</taxon>
        <taxon>Insecta</taxon>
        <taxon>Pterygota</taxon>
        <taxon>Neoptera</taxon>
        <taxon>Endopterygota</taxon>
        <taxon>Coleoptera</taxon>
        <taxon>Polyphaga</taxon>
        <taxon>Elateriformia</taxon>
        <taxon>Elateroidea</taxon>
        <taxon>Elateridae</taxon>
        <taxon>Agrypninae</taxon>
        <taxon>Pyrophorini</taxon>
        <taxon>Ignelater</taxon>
    </lineage>
</organism>
<dbReference type="AlphaFoldDB" id="A0A8K0G7C2"/>
<reference evidence="1" key="1">
    <citation type="submission" date="2019-08" db="EMBL/GenBank/DDBJ databases">
        <title>The genome of the North American firefly Photinus pyralis.</title>
        <authorList>
            <consortium name="Photinus pyralis genome working group"/>
            <person name="Fallon T.R."/>
            <person name="Sander Lower S.E."/>
            <person name="Weng J.-K."/>
        </authorList>
    </citation>
    <scope>NUCLEOTIDE SEQUENCE</scope>
    <source>
        <strain evidence="1">TRF0915ILg1</strain>
        <tissue evidence="1">Whole body</tissue>
    </source>
</reference>
<evidence type="ECO:0000313" key="1">
    <source>
        <dbReference type="EMBL" id="KAF2888541.1"/>
    </source>
</evidence>